<organism evidence="2 3">
    <name type="scientific">Somion occarium</name>
    <dbReference type="NCBI Taxonomy" id="3059160"/>
    <lineage>
        <taxon>Eukaryota</taxon>
        <taxon>Fungi</taxon>
        <taxon>Dikarya</taxon>
        <taxon>Basidiomycota</taxon>
        <taxon>Agaricomycotina</taxon>
        <taxon>Agaricomycetes</taxon>
        <taxon>Polyporales</taxon>
        <taxon>Cerrenaceae</taxon>
        <taxon>Somion</taxon>
    </lineage>
</organism>
<proteinExistence type="predicted"/>
<name>A0ABP1E940_9APHY</name>
<evidence type="ECO:0000256" key="1">
    <source>
        <dbReference type="SAM" id="MobiDB-lite"/>
    </source>
</evidence>
<evidence type="ECO:0000313" key="2">
    <source>
        <dbReference type="EMBL" id="CAL1716107.1"/>
    </source>
</evidence>
<gene>
    <name evidence="2" type="ORF">GFSPODELE1_LOCUS10590</name>
</gene>
<reference evidence="3" key="1">
    <citation type="submission" date="2024-04" db="EMBL/GenBank/DDBJ databases">
        <authorList>
            <person name="Shaw F."/>
            <person name="Minotto A."/>
        </authorList>
    </citation>
    <scope>NUCLEOTIDE SEQUENCE [LARGE SCALE GENOMIC DNA]</scope>
</reference>
<feature type="compositionally biased region" description="Basic and acidic residues" evidence="1">
    <location>
        <begin position="461"/>
        <end position="470"/>
    </location>
</feature>
<feature type="compositionally biased region" description="Basic residues" evidence="1">
    <location>
        <begin position="511"/>
        <end position="523"/>
    </location>
</feature>
<sequence length="523" mass="57427">MATLGQKISELFPYEGESELAPGLTTVGLTVRPSTSSNLRVITGNEMNQHSSLAVFRDTTNIHSKASATALMTPSSAHTFGIPNPTSSKRRALSSVSYDSVDSSRHLRYSREEDALKSALQSCTAEPTDRELQIRAIEKAIALLKTHAIDAQERAKRLRAVLSDRDLEPETYQSLQRERWIEEHRSKARSDESKALLEMVTKLKASTGSLIDPPVTTGSKLYANLSQFFSYSPTRVSLSSSSRRIWDDSIFRHRTISDVRSLRLRSTAATSALSSPVGRRIRSKSMGRKYAAPDNRSVDTPYTRGAGRFKELSGGTMPRAATTTMSAQVTSPAALLFQDAGVATIFTSATPRSREELTAEVEHVELPSYAQDLMDEFDDIDGDITLPNLPSQSSTRAQPVPVGQPPSLPLPTLTPKTSHTWSARHERSSSLPRTSLGDTIRVKPDPHFPMRKPISMLFPKATKDSLDSDSRPGSSLADNDVGDGSQMPVGSVKNRWSMTSTSMKSPSKVFSRVKNRFSKLGRK</sequence>
<feature type="region of interest" description="Disordered" evidence="1">
    <location>
        <begin position="379"/>
        <end position="523"/>
    </location>
</feature>
<feature type="compositionally biased region" description="Polar residues" evidence="1">
    <location>
        <begin position="388"/>
        <end position="397"/>
    </location>
</feature>
<dbReference type="Proteomes" id="UP001497453">
    <property type="component" value="Chromosome 9"/>
</dbReference>
<protein>
    <submittedName>
        <fullName evidence="2">Uncharacterized protein</fullName>
    </submittedName>
</protein>
<evidence type="ECO:0000313" key="3">
    <source>
        <dbReference type="Proteomes" id="UP001497453"/>
    </source>
</evidence>
<feature type="compositionally biased region" description="Low complexity" evidence="1">
    <location>
        <begin position="497"/>
        <end position="508"/>
    </location>
</feature>
<accession>A0ABP1E940</accession>
<keyword evidence="3" id="KW-1185">Reference proteome</keyword>
<dbReference type="EMBL" id="OZ037952">
    <property type="protein sequence ID" value="CAL1716107.1"/>
    <property type="molecule type" value="Genomic_DNA"/>
</dbReference>